<evidence type="ECO:0000259" key="1">
    <source>
        <dbReference type="Pfam" id="PF01882"/>
    </source>
</evidence>
<dbReference type="RefSeq" id="WP_348536068.1">
    <property type="nucleotide sequence ID" value="NZ_BSUO01000001.1"/>
</dbReference>
<dbReference type="PANTHER" id="PTHR33608">
    <property type="entry name" value="BLL2464 PROTEIN"/>
    <property type="match status" value="1"/>
</dbReference>
<gene>
    <name evidence="2" type="ORF">GCM10025883_06040</name>
</gene>
<feature type="domain" description="DUF58" evidence="1">
    <location>
        <begin position="192"/>
        <end position="335"/>
    </location>
</feature>
<comment type="caution">
    <text evidence="2">The sequence shown here is derived from an EMBL/GenBank/DDBJ whole genome shotgun (WGS) entry which is preliminary data.</text>
</comment>
<sequence>MAITGRAVAFMALGLLPVVLRPAGSTVLAWVLLVVVAIALDVILAPRRSVLTITRDALEPLRLEETGSTTLRVHHTGRRTVRGLLRDAWQPSVGTSGERHRLRLRPADTVELTTTVRPVRRGDLVTDRVTVRTLGPLGLAGRQGGVEVPGVLRVLPAFPSRKHLPGLLAELRVLDGRSAVRTRGQGTEFDSLRDYVPGDDVRSIDWRATARRTNVVVRTWRPERDRQIILLLDTSRTSAGRVDDVPRLDAAMDAALLLAALVTRAGDRVDLVAGDRIVRRISGGGRGGGRREDRLHQIIEAMAPLEPSLLEADWSRLAAQALDVSHGRALVVLLTPSSPSSSRRPCCPR</sequence>
<proteinExistence type="predicted"/>
<organism evidence="2 3">
    <name type="scientific">Mobilicoccus caccae</name>
    <dbReference type="NCBI Taxonomy" id="1859295"/>
    <lineage>
        <taxon>Bacteria</taxon>
        <taxon>Bacillati</taxon>
        <taxon>Actinomycetota</taxon>
        <taxon>Actinomycetes</taxon>
        <taxon>Micrococcales</taxon>
        <taxon>Dermatophilaceae</taxon>
        <taxon>Mobilicoccus</taxon>
    </lineage>
</organism>
<dbReference type="PANTHER" id="PTHR33608:SF3">
    <property type="entry name" value="SLR2013 PROTEIN"/>
    <property type="match status" value="1"/>
</dbReference>
<evidence type="ECO:0000313" key="3">
    <source>
        <dbReference type="Proteomes" id="UP001157126"/>
    </source>
</evidence>
<evidence type="ECO:0000313" key="2">
    <source>
        <dbReference type="EMBL" id="GMA38559.1"/>
    </source>
</evidence>
<keyword evidence="2" id="KW-0449">Lipoprotein</keyword>
<keyword evidence="3" id="KW-1185">Reference proteome</keyword>
<dbReference type="EMBL" id="BSUO01000001">
    <property type="protein sequence ID" value="GMA38559.1"/>
    <property type="molecule type" value="Genomic_DNA"/>
</dbReference>
<accession>A0ABQ6IKX6</accession>
<dbReference type="InterPro" id="IPR002881">
    <property type="entry name" value="DUF58"/>
</dbReference>
<protein>
    <submittedName>
        <fullName evidence="2">Lipoprotein</fullName>
    </submittedName>
</protein>
<name>A0ABQ6IKX6_9MICO</name>
<reference evidence="3" key="1">
    <citation type="journal article" date="2019" name="Int. J. Syst. Evol. Microbiol.">
        <title>The Global Catalogue of Microorganisms (GCM) 10K type strain sequencing project: providing services to taxonomists for standard genome sequencing and annotation.</title>
        <authorList>
            <consortium name="The Broad Institute Genomics Platform"/>
            <consortium name="The Broad Institute Genome Sequencing Center for Infectious Disease"/>
            <person name="Wu L."/>
            <person name="Ma J."/>
        </authorList>
    </citation>
    <scope>NUCLEOTIDE SEQUENCE [LARGE SCALE GENOMIC DNA]</scope>
    <source>
        <strain evidence="3">NBRC 113072</strain>
    </source>
</reference>
<dbReference type="Proteomes" id="UP001157126">
    <property type="component" value="Unassembled WGS sequence"/>
</dbReference>
<dbReference type="Pfam" id="PF01882">
    <property type="entry name" value="DUF58"/>
    <property type="match status" value="1"/>
</dbReference>